<dbReference type="EMBL" id="QGKY02000094">
    <property type="protein sequence ID" value="KAF2602062.1"/>
    <property type="molecule type" value="Genomic_DNA"/>
</dbReference>
<name>A0A8S9L789_BRACR</name>
<dbReference type="AlphaFoldDB" id="A0A8S9L789"/>
<accession>A0A8S9L789</accession>
<reference evidence="2" key="1">
    <citation type="submission" date="2019-12" db="EMBL/GenBank/DDBJ databases">
        <title>Genome sequencing and annotation of Brassica cretica.</title>
        <authorList>
            <person name="Studholme D.J."/>
            <person name="Sarris P.F."/>
        </authorList>
    </citation>
    <scope>NUCLEOTIDE SEQUENCE</scope>
    <source>
        <strain evidence="1">PFS-001/15</strain>
        <strain evidence="2">PFS-102/07</strain>
        <tissue evidence="2">Leaf</tissue>
    </source>
</reference>
<gene>
    <name evidence="1" type="ORF">F2Q68_00026645</name>
    <name evidence="2" type="ORF">F2Q70_00027115</name>
</gene>
<comment type="caution">
    <text evidence="2">The sequence shown here is derived from an EMBL/GenBank/DDBJ whole genome shotgun (WGS) entry which is preliminary data.</text>
</comment>
<dbReference type="EMBL" id="QGKW02001911">
    <property type="protein sequence ID" value="KAF2569899.1"/>
    <property type="molecule type" value="Genomic_DNA"/>
</dbReference>
<dbReference type="Proteomes" id="UP000712281">
    <property type="component" value="Unassembled WGS sequence"/>
</dbReference>
<proteinExistence type="predicted"/>
<evidence type="ECO:0000313" key="2">
    <source>
        <dbReference type="EMBL" id="KAF2602062.1"/>
    </source>
</evidence>
<evidence type="ECO:0000313" key="1">
    <source>
        <dbReference type="EMBL" id="KAF2569899.1"/>
    </source>
</evidence>
<organism evidence="2">
    <name type="scientific">Brassica cretica</name>
    <name type="common">Mustard</name>
    <dbReference type="NCBI Taxonomy" id="69181"/>
    <lineage>
        <taxon>Eukaryota</taxon>
        <taxon>Viridiplantae</taxon>
        <taxon>Streptophyta</taxon>
        <taxon>Embryophyta</taxon>
        <taxon>Tracheophyta</taxon>
        <taxon>Spermatophyta</taxon>
        <taxon>Magnoliopsida</taxon>
        <taxon>eudicotyledons</taxon>
        <taxon>Gunneridae</taxon>
        <taxon>Pentapetalae</taxon>
        <taxon>rosids</taxon>
        <taxon>malvids</taxon>
        <taxon>Brassicales</taxon>
        <taxon>Brassicaceae</taxon>
        <taxon>Brassiceae</taxon>
        <taxon>Brassica</taxon>
    </lineage>
</organism>
<protein>
    <submittedName>
        <fullName evidence="2">Uncharacterized protein</fullName>
    </submittedName>
</protein>
<sequence>MASSTPSVLSSLGEVIYTNPKWPHPKCPYSYLGLSGETGDSSQIRLLNSVALASHVIVLSSSANSPTGSLDELLTN</sequence>